<evidence type="ECO:0000256" key="1">
    <source>
        <dbReference type="SAM" id="Coils"/>
    </source>
</evidence>
<reference evidence="4" key="1">
    <citation type="journal article" date="2019" name="Int. J. Syst. Evol. Microbiol.">
        <title>The Global Catalogue of Microorganisms (GCM) 10K type strain sequencing project: providing services to taxonomists for standard genome sequencing and annotation.</title>
        <authorList>
            <consortium name="The Broad Institute Genomics Platform"/>
            <consortium name="The Broad Institute Genome Sequencing Center for Infectious Disease"/>
            <person name="Wu L."/>
            <person name="Ma J."/>
        </authorList>
    </citation>
    <scope>NUCLEOTIDE SEQUENCE [LARGE SCALE GENOMIC DNA]</scope>
    <source>
        <strain evidence="4">JCM 3369</strain>
    </source>
</reference>
<keyword evidence="1" id="KW-0175">Coiled coil</keyword>
<feature type="coiled-coil region" evidence="1">
    <location>
        <begin position="105"/>
        <end position="132"/>
    </location>
</feature>
<evidence type="ECO:0000256" key="2">
    <source>
        <dbReference type="SAM" id="MobiDB-lite"/>
    </source>
</evidence>
<dbReference type="EMBL" id="JBHSGF010000001">
    <property type="protein sequence ID" value="MFC4554046.1"/>
    <property type="molecule type" value="Genomic_DNA"/>
</dbReference>
<proteinExistence type="predicted"/>
<evidence type="ECO:0000313" key="3">
    <source>
        <dbReference type="EMBL" id="MFC4554046.1"/>
    </source>
</evidence>
<protein>
    <submittedName>
        <fullName evidence="3">Septum formation initiator family protein</fullName>
    </submittedName>
</protein>
<sequence>MTSRRPPDPRRTGSRKAGPGSRGAASRQAPSRGPSSARRPASETRRDATVGGSPSAVRGAGARRTGPATPDGDPPPPPTITLRGLGLFLVLLTAFIVLAPTLRHAIEQQEELRSLSAQVETARARNDELQADLERWQDPIYVQAQARDRLGYVLPGETSYRVVDPETVVGEGAETEDEVGPPQAAPGPWYVSLWDSVQVAGEAVPGEDVPGEDLPGEPAPTAPTPPAPTEEP</sequence>
<dbReference type="InterPro" id="IPR007060">
    <property type="entry name" value="FtsL/DivIC"/>
</dbReference>
<keyword evidence="4" id="KW-1185">Reference proteome</keyword>
<evidence type="ECO:0000313" key="4">
    <source>
        <dbReference type="Proteomes" id="UP001595955"/>
    </source>
</evidence>
<feature type="compositionally biased region" description="Low complexity" evidence="2">
    <location>
        <begin position="24"/>
        <end position="39"/>
    </location>
</feature>
<dbReference type="RefSeq" id="WP_122823251.1">
    <property type="nucleotide sequence ID" value="NZ_CP033325.1"/>
</dbReference>
<feature type="compositionally biased region" description="Basic and acidic residues" evidence="2">
    <location>
        <begin position="1"/>
        <end position="11"/>
    </location>
</feature>
<accession>A0ABV9D6J2</accession>
<organism evidence="3 4">
    <name type="scientific">Georgenia faecalis</name>
    <dbReference type="NCBI Taxonomy" id="2483799"/>
    <lineage>
        <taxon>Bacteria</taxon>
        <taxon>Bacillati</taxon>
        <taxon>Actinomycetota</taxon>
        <taxon>Actinomycetes</taxon>
        <taxon>Micrococcales</taxon>
        <taxon>Bogoriellaceae</taxon>
        <taxon>Georgenia</taxon>
    </lineage>
</organism>
<dbReference type="Pfam" id="PF04977">
    <property type="entry name" value="DivIC"/>
    <property type="match status" value="1"/>
</dbReference>
<dbReference type="Proteomes" id="UP001595955">
    <property type="component" value="Unassembled WGS sequence"/>
</dbReference>
<name>A0ABV9D6J2_9MICO</name>
<feature type="region of interest" description="Disordered" evidence="2">
    <location>
        <begin position="200"/>
        <end position="232"/>
    </location>
</feature>
<feature type="region of interest" description="Disordered" evidence="2">
    <location>
        <begin position="1"/>
        <end position="79"/>
    </location>
</feature>
<comment type="caution">
    <text evidence="3">The sequence shown here is derived from an EMBL/GenBank/DDBJ whole genome shotgun (WGS) entry which is preliminary data.</text>
</comment>
<gene>
    <name evidence="3" type="ORF">ACFO3F_02195</name>
</gene>
<feature type="compositionally biased region" description="Pro residues" evidence="2">
    <location>
        <begin position="217"/>
        <end position="232"/>
    </location>
</feature>